<protein>
    <submittedName>
        <fullName evidence="2">ELMO domain-containing protein</fullName>
    </submittedName>
</protein>
<organism evidence="1 2">
    <name type="scientific">Panagrolaimus sp. JU765</name>
    <dbReference type="NCBI Taxonomy" id="591449"/>
    <lineage>
        <taxon>Eukaryota</taxon>
        <taxon>Metazoa</taxon>
        <taxon>Ecdysozoa</taxon>
        <taxon>Nematoda</taxon>
        <taxon>Chromadorea</taxon>
        <taxon>Rhabditida</taxon>
        <taxon>Tylenchina</taxon>
        <taxon>Panagrolaimomorpha</taxon>
        <taxon>Panagrolaimoidea</taxon>
        <taxon>Panagrolaimidae</taxon>
        <taxon>Panagrolaimus</taxon>
    </lineage>
</organism>
<sequence>MAACSFQSIWSRLAAEDLAAEKAEAAEIINRAELVSEQALINKIPFYVCGLSRRPILPLRSAVLADEQLLIVALSNVNYSDANPLHWELLCSIYKFIVDSGSVILRYGNHWQKVGFQGNDPTSDLKGVGLFGLCQLLFLVSNGLSFQMTSQISELSNDKVQNFPLAVVGLNFTQFILERVKSGKLNNLATKEGSFISVVNGIYRGCFITFFRIWKSRDCTILDLSTVVEEIKEMVKRRPKYLLNMAVLRQ</sequence>
<accession>A0AC34QHB8</accession>
<evidence type="ECO:0000313" key="1">
    <source>
        <dbReference type="Proteomes" id="UP000887576"/>
    </source>
</evidence>
<proteinExistence type="predicted"/>
<evidence type="ECO:0000313" key="2">
    <source>
        <dbReference type="WBParaSite" id="JU765_v2.g16325.t1"/>
    </source>
</evidence>
<dbReference type="WBParaSite" id="JU765_v2.g16325.t1">
    <property type="protein sequence ID" value="JU765_v2.g16325.t1"/>
    <property type="gene ID" value="JU765_v2.g16325"/>
</dbReference>
<name>A0AC34QHB8_9BILA</name>
<dbReference type="Proteomes" id="UP000887576">
    <property type="component" value="Unplaced"/>
</dbReference>
<reference evidence="2" key="1">
    <citation type="submission" date="2022-11" db="UniProtKB">
        <authorList>
            <consortium name="WormBaseParasite"/>
        </authorList>
    </citation>
    <scope>IDENTIFICATION</scope>
</reference>